<keyword evidence="2" id="KW-0812">Transmembrane</keyword>
<accession>A0ABU2NLT4</accession>
<evidence type="ECO:0008006" key="5">
    <source>
        <dbReference type="Google" id="ProtNLM"/>
    </source>
</evidence>
<dbReference type="Proteomes" id="UP001183414">
    <property type="component" value="Unassembled WGS sequence"/>
</dbReference>
<reference evidence="4" key="1">
    <citation type="submission" date="2023-07" db="EMBL/GenBank/DDBJ databases">
        <title>30 novel species of actinomycetes from the DSMZ collection.</title>
        <authorList>
            <person name="Nouioui I."/>
        </authorList>
    </citation>
    <scope>NUCLEOTIDE SEQUENCE [LARGE SCALE GENOMIC DNA]</scope>
    <source>
        <strain evidence="4">DSM 42041</strain>
    </source>
</reference>
<feature type="transmembrane region" description="Helical" evidence="2">
    <location>
        <begin position="6"/>
        <end position="24"/>
    </location>
</feature>
<sequence>MSTGWWLVLGMVVVFALVAAYVDGTGRLRRRRRGAARSRRDASRREPPPEEG</sequence>
<dbReference type="EMBL" id="JAVREQ010000001">
    <property type="protein sequence ID" value="MDT0377863.1"/>
    <property type="molecule type" value="Genomic_DNA"/>
</dbReference>
<feature type="compositionally biased region" description="Basic and acidic residues" evidence="1">
    <location>
        <begin position="38"/>
        <end position="52"/>
    </location>
</feature>
<keyword evidence="2" id="KW-0472">Membrane</keyword>
<dbReference type="RefSeq" id="WP_311671771.1">
    <property type="nucleotide sequence ID" value="NZ_JAVREQ010000001.1"/>
</dbReference>
<keyword evidence="2" id="KW-1133">Transmembrane helix</keyword>
<keyword evidence="4" id="KW-1185">Reference proteome</keyword>
<name>A0ABU2NLT4_9ACTN</name>
<evidence type="ECO:0000256" key="1">
    <source>
        <dbReference type="SAM" id="MobiDB-lite"/>
    </source>
</evidence>
<proteinExistence type="predicted"/>
<feature type="region of interest" description="Disordered" evidence="1">
    <location>
        <begin position="29"/>
        <end position="52"/>
    </location>
</feature>
<protein>
    <recommendedName>
        <fullName evidence="5">Type II toxin-antitoxin system PemK/MazF family toxin</fullName>
    </recommendedName>
</protein>
<evidence type="ECO:0000313" key="4">
    <source>
        <dbReference type="Proteomes" id="UP001183414"/>
    </source>
</evidence>
<evidence type="ECO:0000313" key="3">
    <source>
        <dbReference type="EMBL" id="MDT0377863.1"/>
    </source>
</evidence>
<evidence type="ECO:0000256" key="2">
    <source>
        <dbReference type="SAM" id="Phobius"/>
    </source>
</evidence>
<organism evidence="3 4">
    <name type="scientific">Streptomyces hazeniae</name>
    <dbReference type="NCBI Taxonomy" id="3075538"/>
    <lineage>
        <taxon>Bacteria</taxon>
        <taxon>Bacillati</taxon>
        <taxon>Actinomycetota</taxon>
        <taxon>Actinomycetes</taxon>
        <taxon>Kitasatosporales</taxon>
        <taxon>Streptomycetaceae</taxon>
        <taxon>Streptomyces</taxon>
    </lineage>
</organism>
<comment type="caution">
    <text evidence="3">The sequence shown here is derived from an EMBL/GenBank/DDBJ whole genome shotgun (WGS) entry which is preliminary data.</text>
</comment>
<gene>
    <name evidence="3" type="ORF">RM572_03630</name>
</gene>